<evidence type="ECO:0000313" key="4">
    <source>
        <dbReference type="Proteomes" id="UP000197468"/>
    </source>
</evidence>
<dbReference type="InterPro" id="IPR006311">
    <property type="entry name" value="TAT_signal"/>
</dbReference>
<dbReference type="PANTHER" id="PTHR42928">
    <property type="entry name" value="TRICARBOXYLATE-BINDING PROTEIN"/>
    <property type="match status" value="1"/>
</dbReference>
<keyword evidence="4" id="KW-1185">Reference proteome</keyword>
<organism evidence="3 4">
    <name type="scientific">Roseateles aquatilis</name>
    <dbReference type="NCBI Taxonomy" id="431061"/>
    <lineage>
        <taxon>Bacteria</taxon>
        <taxon>Pseudomonadati</taxon>
        <taxon>Pseudomonadota</taxon>
        <taxon>Betaproteobacteria</taxon>
        <taxon>Burkholderiales</taxon>
        <taxon>Sphaerotilaceae</taxon>
        <taxon>Roseateles</taxon>
    </lineage>
</organism>
<evidence type="ECO:0000256" key="1">
    <source>
        <dbReference type="ARBA" id="ARBA00006987"/>
    </source>
</evidence>
<feature type="signal peptide" evidence="2">
    <location>
        <begin position="1"/>
        <end position="30"/>
    </location>
</feature>
<feature type="chain" id="PRO_5012196605" evidence="2">
    <location>
        <begin position="31"/>
        <end position="333"/>
    </location>
</feature>
<gene>
    <name evidence="3" type="ORF">CDN99_20440</name>
</gene>
<dbReference type="EMBL" id="NIOF01000011">
    <property type="protein sequence ID" value="OWQ86208.1"/>
    <property type="molecule type" value="Genomic_DNA"/>
</dbReference>
<dbReference type="InterPro" id="IPR042100">
    <property type="entry name" value="Bug_dom1"/>
</dbReference>
<dbReference type="AlphaFoldDB" id="A0A246J0S5"/>
<evidence type="ECO:0000256" key="2">
    <source>
        <dbReference type="SAM" id="SignalP"/>
    </source>
</evidence>
<dbReference type="Proteomes" id="UP000197468">
    <property type="component" value="Unassembled WGS sequence"/>
</dbReference>
<name>A0A246J0S5_9BURK</name>
<dbReference type="PIRSF" id="PIRSF017082">
    <property type="entry name" value="YflP"/>
    <property type="match status" value="1"/>
</dbReference>
<dbReference type="CDD" id="cd13578">
    <property type="entry name" value="PBP2_Bug27"/>
    <property type="match status" value="1"/>
</dbReference>
<reference evidence="3 4" key="1">
    <citation type="journal article" date="2008" name="Int. J. Syst. Evol. Microbiol.">
        <title>Description of Roseateles aquatilis sp. nov. and Roseateles terrae sp. nov., in the class Betaproteobacteria, and emended description of the genus Roseateles.</title>
        <authorList>
            <person name="Gomila M."/>
            <person name="Bowien B."/>
            <person name="Falsen E."/>
            <person name="Moore E.R."/>
            <person name="Lalucat J."/>
        </authorList>
    </citation>
    <scope>NUCLEOTIDE SEQUENCE [LARGE SCALE GENOMIC DNA]</scope>
    <source>
        <strain evidence="3 4">CCUG 48205</strain>
    </source>
</reference>
<dbReference type="PANTHER" id="PTHR42928:SF5">
    <property type="entry name" value="BLR1237 PROTEIN"/>
    <property type="match status" value="1"/>
</dbReference>
<dbReference type="PROSITE" id="PS51318">
    <property type="entry name" value="TAT"/>
    <property type="match status" value="1"/>
</dbReference>
<dbReference type="RefSeq" id="WP_088386757.1">
    <property type="nucleotide sequence ID" value="NZ_NIOF01000011.1"/>
</dbReference>
<dbReference type="Pfam" id="PF03401">
    <property type="entry name" value="TctC"/>
    <property type="match status" value="1"/>
</dbReference>
<dbReference type="Gene3D" id="3.40.190.10">
    <property type="entry name" value="Periplasmic binding protein-like II"/>
    <property type="match status" value="1"/>
</dbReference>
<proteinExistence type="inferred from homology"/>
<protein>
    <submittedName>
        <fullName evidence="3">MFS transporter</fullName>
    </submittedName>
</protein>
<comment type="similarity">
    <text evidence="1">Belongs to the UPF0065 (bug) family.</text>
</comment>
<dbReference type="InterPro" id="IPR005064">
    <property type="entry name" value="BUG"/>
</dbReference>
<dbReference type="SUPFAM" id="SSF53850">
    <property type="entry name" value="Periplasmic binding protein-like II"/>
    <property type="match status" value="1"/>
</dbReference>
<accession>A0A246J0S5</accession>
<keyword evidence="2" id="KW-0732">Signal</keyword>
<evidence type="ECO:0000313" key="3">
    <source>
        <dbReference type="EMBL" id="OWQ86208.1"/>
    </source>
</evidence>
<comment type="caution">
    <text evidence="3">The sequence shown here is derived from an EMBL/GenBank/DDBJ whole genome shotgun (WGS) entry which is preliminary data.</text>
</comment>
<sequence length="333" mass="34246">MPRTTGIHRRQILATAVAASALAFAGTAHAAPYPDKVITMIVPFSPGGATDIIGRILAAELSTGLGKQVIVENRAGAGGNLGAQAVAKAAPDGYTILMGAMTSHSTIATLEKGKVRYDLVKDFQTVAVVGSVPLVFVANTSVPAKSLKELVAYVKANPGKVSFGSSGAGAPQRMASEMLKLQGKLETENIPYRGSGPAVTDLIAGQLQFMAETVPAVLQFIKGGKLTPLAVAASTRDPNLPDVPTTAEAGFPALEVTSTFGVLVPAGTPADVVQRLNGAIYKGLKKPEVQAQLAQQGVIPQAPLTPAAAQDRLKGEVAKWARVIAAANIKADE</sequence>
<dbReference type="Gene3D" id="3.40.190.150">
    <property type="entry name" value="Bordetella uptake gene, domain 1"/>
    <property type="match status" value="1"/>
</dbReference>
<dbReference type="OrthoDB" id="9125369at2"/>